<keyword evidence="1" id="KW-0175">Coiled coil</keyword>
<organism evidence="3 4">
    <name type="scientific">Paramecium octaurelia</name>
    <dbReference type="NCBI Taxonomy" id="43137"/>
    <lineage>
        <taxon>Eukaryota</taxon>
        <taxon>Sar</taxon>
        <taxon>Alveolata</taxon>
        <taxon>Ciliophora</taxon>
        <taxon>Intramacronucleata</taxon>
        <taxon>Oligohymenophorea</taxon>
        <taxon>Peniculida</taxon>
        <taxon>Parameciidae</taxon>
        <taxon>Paramecium</taxon>
    </lineage>
</organism>
<feature type="coiled-coil region" evidence="1">
    <location>
        <begin position="129"/>
        <end position="182"/>
    </location>
</feature>
<protein>
    <submittedName>
        <fullName evidence="3">Uncharacterized protein</fullName>
    </submittedName>
</protein>
<dbReference type="AlphaFoldDB" id="A0A8S1ST84"/>
<feature type="coiled-coil region" evidence="1">
    <location>
        <begin position="291"/>
        <end position="350"/>
    </location>
</feature>
<accession>A0A8S1ST84</accession>
<evidence type="ECO:0000256" key="2">
    <source>
        <dbReference type="SAM" id="MobiDB-lite"/>
    </source>
</evidence>
<gene>
    <name evidence="3" type="ORF">POCTA_138.1.T0140037</name>
</gene>
<evidence type="ECO:0000313" key="3">
    <source>
        <dbReference type="EMBL" id="CAD8142559.1"/>
    </source>
</evidence>
<sequence length="820" mass="97234">MRATLFQQLKKIRAESAKSGTNRNKHMLDTSELLPRSSFHKKRKQEEPNNSFHEYPCSFRFPDKERYEQELKQLKNNMNSLENENIRLKTKIHQMEDNQLKQEKMIQELDRIGPIKAPLLQALNFSTAQTALKKEIINIRQELQKKDKELQIIKKTQRFAQITELQIEKSAFQEETIRLRQQIDSLLQASLYNLQQNNVEQVIQERIFALVAQIQQDLMRQRELEKLIERLKKECLKYRSQQIDSEYKSKREIKKLITQLREQASNNSKENNKELKQIPTKADELQNLTDLMFAKQELKSRDNEIERLSQMVFDLEVQIKEISLAQNQELQDTQNQSQQLEATSKSKQIKISSQVFATEIMQEIALPIKKSIVVYQQQLVSKQPPKRKIIPVKFDDIKIIGETLKYRLMAMDIAIQQLDEYLFEGDTMTIKELKDKLRLYPFNLAKDEAFLLARYIMEGDSDVYELDDVASNPTPYVRSVIKKVLLNYKLEIVKCQIEHSDKLKDVLIKLKPFIISNIKQLYGRDCVRVSKSQFKDALVSLNIELNQFELDYLITQGILESRSVESLNYEEMLKYEPIKIEDQQLSFLLTEIANQNKQPPEMSVIMECPEKVSELEQQEYNVNFNVEQQAEVEDQYTLDDKYRMRKLNKGYHQIVFCNSEIFFYLFDIKYQQNLFVKQNMSFRVEESPQFKEEELNLSKIYQYRESHFSGFSFPSSVRHQKRQTFQASVETKTPTPNQTHIENAPCELSFEIERMIKEREQLFTDVQFYEPKVTFNVDESPQRIRIQRNSAPMPNTQLQYLNQQIIDAEHTYNQYCYQLI</sequence>
<evidence type="ECO:0000313" key="4">
    <source>
        <dbReference type="Proteomes" id="UP000683925"/>
    </source>
</evidence>
<evidence type="ECO:0000256" key="1">
    <source>
        <dbReference type="SAM" id="Coils"/>
    </source>
</evidence>
<dbReference type="EMBL" id="CAJJDP010000014">
    <property type="protein sequence ID" value="CAD8142559.1"/>
    <property type="molecule type" value="Genomic_DNA"/>
</dbReference>
<proteinExistence type="predicted"/>
<name>A0A8S1ST84_PAROT</name>
<feature type="coiled-coil region" evidence="1">
    <location>
        <begin position="64"/>
        <end position="98"/>
    </location>
</feature>
<comment type="caution">
    <text evidence="3">The sequence shown here is derived from an EMBL/GenBank/DDBJ whole genome shotgun (WGS) entry which is preliminary data.</text>
</comment>
<keyword evidence="4" id="KW-1185">Reference proteome</keyword>
<reference evidence="3" key="1">
    <citation type="submission" date="2021-01" db="EMBL/GenBank/DDBJ databases">
        <authorList>
            <consortium name="Genoscope - CEA"/>
            <person name="William W."/>
        </authorList>
    </citation>
    <scope>NUCLEOTIDE SEQUENCE</scope>
</reference>
<feature type="coiled-coil region" evidence="1">
    <location>
        <begin position="214"/>
        <end position="241"/>
    </location>
</feature>
<dbReference type="OrthoDB" id="304280at2759"/>
<feature type="region of interest" description="Disordered" evidence="2">
    <location>
        <begin position="17"/>
        <end position="53"/>
    </location>
</feature>
<dbReference type="OMA" id="PEMSVIM"/>
<dbReference type="Proteomes" id="UP000683925">
    <property type="component" value="Unassembled WGS sequence"/>
</dbReference>